<keyword evidence="4" id="KW-0285">Flavoprotein</keyword>
<dbReference type="EMBL" id="UINC01028224">
    <property type="protein sequence ID" value="SVB08828.1"/>
    <property type="molecule type" value="Genomic_DNA"/>
</dbReference>
<dbReference type="GO" id="GO:0051536">
    <property type="term" value="F:iron-sulfur cluster binding"/>
    <property type="evidence" value="ECO:0007669"/>
    <property type="project" value="InterPro"/>
</dbReference>
<dbReference type="PROSITE" id="PS51387">
    <property type="entry name" value="FAD_PCMH"/>
    <property type="match status" value="1"/>
</dbReference>
<dbReference type="Gene3D" id="3.30.70.2190">
    <property type="match status" value="1"/>
</dbReference>
<dbReference type="SUPFAM" id="SSF55103">
    <property type="entry name" value="FAD-linked oxidases, C-terminal domain"/>
    <property type="match status" value="1"/>
</dbReference>
<keyword evidence="6" id="KW-0809">Transit peptide</keyword>
<protein>
    <recommendedName>
        <fullName evidence="9">D-lactate dehydrogenase (cytochrome)</fullName>
        <ecNumber evidence="9">1.1.2.4</ecNumber>
    </recommendedName>
</protein>
<dbReference type="PANTHER" id="PTHR11748:SF111">
    <property type="entry name" value="D-LACTATE DEHYDROGENASE, MITOCHONDRIAL-RELATED"/>
    <property type="match status" value="1"/>
</dbReference>
<dbReference type="InterPro" id="IPR016171">
    <property type="entry name" value="Vanillyl_alc_oxidase_C-sub2"/>
</dbReference>
<evidence type="ECO:0000313" key="12">
    <source>
        <dbReference type="EMBL" id="SVB08828.1"/>
    </source>
</evidence>
<dbReference type="InterPro" id="IPR009051">
    <property type="entry name" value="Helical_ferredxn"/>
</dbReference>
<evidence type="ECO:0000256" key="2">
    <source>
        <dbReference type="ARBA" id="ARBA00004173"/>
    </source>
</evidence>
<evidence type="ECO:0000256" key="3">
    <source>
        <dbReference type="ARBA" id="ARBA00008000"/>
    </source>
</evidence>
<gene>
    <name evidence="12" type="ORF">METZ01_LOCUS161682</name>
</gene>
<dbReference type="Gene3D" id="3.30.43.10">
    <property type="entry name" value="Uridine Diphospho-n-acetylenolpyruvylglucosamine Reductase, domain 2"/>
    <property type="match status" value="1"/>
</dbReference>
<dbReference type="PROSITE" id="PS00198">
    <property type="entry name" value="4FE4S_FER_1"/>
    <property type="match status" value="1"/>
</dbReference>
<dbReference type="GO" id="GO:0008720">
    <property type="term" value="F:D-lactate dehydrogenase (NAD+) activity"/>
    <property type="evidence" value="ECO:0007669"/>
    <property type="project" value="TreeGrafter"/>
</dbReference>
<feature type="domain" description="4Fe-4S ferredoxin-type" evidence="10">
    <location>
        <begin position="529"/>
        <end position="556"/>
    </location>
</feature>
<dbReference type="Pfam" id="PF12838">
    <property type="entry name" value="Fer4_7"/>
    <property type="match status" value="1"/>
</dbReference>
<dbReference type="InterPro" id="IPR036318">
    <property type="entry name" value="FAD-bd_PCMH-like_sf"/>
</dbReference>
<organism evidence="12">
    <name type="scientific">marine metagenome</name>
    <dbReference type="NCBI Taxonomy" id="408172"/>
    <lineage>
        <taxon>unclassified sequences</taxon>
        <taxon>metagenomes</taxon>
        <taxon>ecological metagenomes</taxon>
    </lineage>
</organism>
<sequence>MSLKSKLCKILKADQIKCDPIHRYSFARDASFYRLIPEAVVQPENNKDIQALFKFANQNGTPLTFRAAGTSLSGQSITNHILVDISHGWKSIQIKNNGEHITLQPSIIGGHANIALKKYDRQIGPDPASINSCFISGIVANNASGMCCGTLHNSYNTLHSMRIILPNGSIINSAHPNADEILKTNEPTFYSRLLDLKHRIQNNYKLSQTIRKKFSIKNTMGYSLNSFLDFESPVDILTHLMVGSEGTLGFISEVTLHTIPNPKFKATGLLLFKELTNACTLIPQLNDIGIDACEIMDHSAFQVLQTSPEFPYEKNIMPPDGAALLCEFQSDDISHVDKCIEIVRTMVSVDDLIFPFAFTQNNHERNKLWTLRKGMLPCHAGIRKSRTTLIIEDICVKVERLASAINDLHSLFRKYNYQDAVLFGHAKDGNLHFNISSDFSTSKGIDNYRLFMDDMVLLINGKYNGSLKAEHGTGRNMAPFLEDAWGTEATQIMREIKYLIDPNNILNPGVIFTDDPDCHVKNIKPLPPVHSIIDPCIECGFCESYCPSKSLTMTPRRRINILRELELLKEQGEDPLVISSIQKDLSFHFQDTCATDGLCSVACPVNINTGELIKV</sequence>
<reference evidence="12" key="1">
    <citation type="submission" date="2018-05" db="EMBL/GenBank/DDBJ databases">
        <authorList>
            <person name="Lanie J.A."/>
            <person name="Ng W.-L."/>
            <person name="Kazmierczak K.M."/>
            <person name="Andrzejewski T.M."/>
            <person name="Davidsen T.M."/>
            <person name="Wayne K.J."/>
            <person name="Tettelin H."/>
            <person name="Glass J.I."/>
            <person name="Rusch D."/>
            <person name="Podicherti R."/>
            <person name="Tsui H.-C.T."/>
            <person name="Winkler M.E."/>
        </authorList>
    </citation>
    <scope>NUCLEOTIDE SEQUENCE</scope>
</reference>
<dbReference type="InterPro" id="IPR017900">
    <property type="entry name" value="4Fe4S_Fe_S_CS"/>
</dbReference>
<dbReference type="PANTHER" id="PTHR11748">
    <property type="entry name" value="D-LACTATE DEHYDROGENASE"/>
    <property type="match status" value="1"/>
</dbReference>
<dbReference type="FunFam" id="1.10.45.10:FF:000001">
    <property type="entry name" value="D-lactate dehydrogenase mitochondrial"/>
    <property type="match status" value="1"/>
</dbReference>
<dbReference type="GO" id="GO:1903457">
    <property type="term" value="P:lactate catabolic process"/>
    <property type="evidence" value="ECO:0007669"/>
    <property type="project" value="TreeGrafter"/>
</dbReference>
<evidence type="ECO:0000256" key="1">
    <source>
        <dbReference type="ARBA" id="ARBA00001974"/>
    </source>
</evidence>
<dbReference type="EC" id="1.1.2.4" evidence="9"/>
<comment type="similarity">
    <text evidence="3">Belongs to the FAD-binding oxidoreductase/transferase type 4 family.</text>
</comment>
<dbReference type="GO" id="GO:0005739">
    <property type="term" value="C:mitochondrion"/>
    <property type="evidence" value="ECO:0007669"/>
    <property type="project" value="UniProtKB-SubCell"/>
</dbReference>
<dbReference type="InterPro" id="IPR006094">
    <property type="entry name" value="Oxid_FAD_bind_N"/>
</dbReference>
<dbReference type="Gene3D" id="1.10.45.10">
    <property type="entry name" value="Vanillyl-alcohol Oxidase, Chain A, domain 4"/>
    <property type="match status" value="1"/>
</dbReference>
<proteinExistence type="inferred from homology"/>
<dbReference type="InterPro" id="IPR017896">
    <property type="entry name" value="4Fe4S_Fe-S-bd"/>
</dbReference>
<evidence type="ECO:0000256" key="7">
    <source>
        <dbReference type="ARBA" id="ARBA00023002"/>
    </source>
</evidence>
<dbReference type="InterPro" id="IPR016164">
    <property type="entry name" value="FAD-linked_Oxase-like_C"/>
</dbReference>
<dbReference type="Gene3D" id="3.30.465.10">
    <property type="match status" value="1"/>
</dbReference>
<dbReference type="GO" id="GO:0004458">
    <property type="term" value="F:D-lactate dehydrogenase (cytochrome) activity"/>
    <property type="evidence" value="ECO:0007669"/>
    <property type="project" value="UniProtKB-EC"/>
</dbReference>
<evidence type="ECO:0000256" key="6">
    <source>
        <dbReference type="ARBA" id="ARBA00022946"/>
    </source>
</evidence>
<dbReference type="InterPro" id="IPR004113">
    <property type="entry name" value="FAD-bd_oxidored_4_C"/>
</dbReference>
<dbReference type="SUPFAM" id="SSF56176">
    <property type="entry name" value="FAD-binding/transporter-associated domain-like"/>
    <property type="match status" value="1"/>
</dbReference>
<evidence type="ECO:0000256" key="8">
    <source>
        <dbReference type="ARBA" id="ARBA00023128"/>
    </source>
</evidence>
<dbReference type="Pfam" id="PF01565">
    <property type="entry name" value="FAD_binding_4"/>
    <property type="match status" value="1"/>
</dbReference>
<feature type="domain" description="FAD-binding PCMH-type" evidence="11">
    <location>
        <begin position="33"/>
        <end position="261"/>
    </location>
</feature>
<dbReference type="Pfam" id="PF02913">
    <property type="entry name" value="FAD-oxidase_C"/>
    <property type="match status" value="1"/>
</dbReference>
<dbReference type="InterPro" id="IPR016167">
    <property type="entry name" value="FAD-bd_PCMH_sub1"/>
</dbReference>
<dbReference type="InterPro" id="IPR016166">
    <property type="entry name" value="FAD-bd_PCMH"/>
</dbReference>
<dbReference type="GO" id="GO:0071949">
    <property type="term" value="F:FAD binding"/>
    <property type="evidence" value="ECO:0007669"/>
    <property type="project" value="InterPro"/>
</dbReference>
<feature type="non-terminal residue" evidence="12">
    <location>
        <position position="615"/>
    </location>
</feature>
<dbReference type="Gene3D" id="1.10.1060.10">
    <property type="entry name" value="Alpha-helical ferredoxin"/>
    <property type="match status" value="1"/>
</dbReference>
<evidence type="ECO:0000259" key="11">
    <source>
        <dbReference type="PROSITE" id="PS51387"/>
    </source>
</evidence>
<keyword evidence="5" id="KW-0274">FAD</keyword>
<accession>A0A382B4X6</accession>
<evidence type="ECO:0000259" key="10">
    <source>
        <dbReference type="PROSITE" id="PS51379"/>
    </source>
</evidence>
<evidence type="ECO:0000256" key="4">
    <source>
        <dbReference type="ARBA" id="ARBA00022630"/>
    </source>
</evidence>
<dbReference type="AlphaFoldDB" id="A0A382B4X6"/>
<keyword evidence="8" id="KW-0496">Mitochondrion</keyword>
<dbReference type="SUPFAM" id="SSF46548">
    <property type="entry name" value="alpha-helical ferredoxin"/>
    <property type="match status" value="1"/>
</dbReference>
<dbReference type="PROSITE" id="PS51379">
    <property type="entry name" value="4FE4S_FER_2"/>
    <property type="match status" value="1"/>
</dbReference>
<comment type="subcellular location">
    <subcellularLocation>
        <location evidence="2">Mitochondrion</location>
    </subcellularLocation>
</comment>
<evidence type="ECO:0000256" key="9">
    <source>
        <dbReference type="ARBA" id="ARBA00038897"/>
    </source>
</evidence>
<dbReference type="InterPro" id="IPR016169">
    <property type="entry name" value="FAD-bd_PCMH_sub2"/>
</dbReference>
<dbReference type="Gene3D" id="3.30.70.2740">
    <property type="match status" value="1"/>
</dbReference>
<comment type="cofactor">
    <cofactor evidence="1">
        <name>FAD</name>
        <dbReference type="ChEBI" id="CHEBI:57692"/>
    </cofactor>
</comment>
<keyword evidence="7" id="KW-0560">Oxidoreductase</keyword>
<name>A0A382B4X6_9ZZZZ</name>
<evidence type="ECO:0000256" key="5">
    <source>
        <dbReference type="ARBA" id="ARBA00022827"/>
    </source>
</evidence>